<reference evidence="6 7" key="1">
    <citation type="journal article" date="2019" name="Int. J. Syst. Evol. Microbiol.">
        <title>The Global Catalogue of Microorganisms (GCM) 10K type strain sequencing project: providing services to taxonomists for standard genome sequencing and annotation.</title>
        <authorList>
            <consortium name="The Broad Institute Genomics Platform"/>
            <consortium name="The Broad Institute Genome Sequencing Center for Infectious Disease"/>
            <person name="Wu L."/>
            <person name="Ma J."/>
        </authorList>
    </citation>
    <scope>NUCLEOTIDE SEQUENCE [LARGE SCALE GENOMIC DNA]</scope>
    <source>
        <strain evidence="6 7">JCM 13476</strain>
    </source>
</reference>
<dbReference type="Pfam" id="PF01580">
    <property type="entry name" value="FtsK_SpoIIIE"/>
    <property type="match status" value="1"/>
</dbReference>
<dbReference type="CDD" id="cd01127">
    <property type="entry name" value="TrwB_TraG_TraD_VirD4"/>
    <property type="match status" value="1"/>
</dbReference>
<dbReference type="SUPFAM" id="SSF52540">
    <property type="entry name" value="P-loop containing nucleoside triphosphate hydrolases"/>
    <property type="match status" value="1"/>
</dbReference>
<organism evidence="6 7">
    <name type="scientific">Brevundimonas terrae</name>
    <dbReference type="NCBI Taxonomy" id="363631"/>
    <lineage>
        <taxon>Bacteria</taxon>
        <taxon>Pseudomonadati</taxon>
        <taxon>Pseudomonadota</taxon>
        <taxon>Alphaproteobacteria</taxon>
        <taxon>Caulobacterales</taxon>
        <taxon>Caulobacteraceae</taxon>
        <taxon>Brevundimonas</taxon>
    </lineage>
</organism>
<proteinExistence type="predicted"/>
<dbReference type="InterPro" id="IPR002543">
    <property type="entry name" value="FtsK_dom"/>
</dbReference>
<evidence type="ECO:0000256" key="4">
    <source>
        <dbReference type="SAM" id="MobiDB-lite"/>
    </source>
</evidence>
<sequence>MIGAAGVALLKHRLAGHVLEDGIARFLLDRLTGEQVAAVVEAVLADPIGSQIRVLVPRSLVEGFDLPEEVITEERTTRMRNVNHDRPALLLANGDDDQGESLLHLTLIGAKQLTESPDFWVEPASRGLGLPEDQIAAWNAALKGLMQSEDWPLSHVARFVATTRAGLVEHGHTIPQALGWALPAIQLPRDTGAFLGLKPKDQDQAARWRRLFDKLISDRKPLMAKQRSNRQLIEAEELRAQFDAVKSDLSVEVQAAMLAFIAAPTGWNEAAQDLSIFEWESENVSLLFSGLKTKKSSLAQETIRFFDYEKPNALNDTERGYLDQLGSRSLRDVRDDDREFFEAHREDIDRTLRAKWERFIFGRPLECTDFVDGLISTIERLFAQAPDLIGPRRLTIRCARRTRKSLLDLNADVGLAFAARYRGLPAILGDQISWDAPYLLEYREVLEKARRDKKYRRNDSSARANRQLKFDLTLSGGISAPATVQLIWTATPSAIGLELPDDLERLRQRPFVRATVARQSVSRKGALQHVSLTDVSTMQPAFAQDSGSLVPRATLGEDLFKSFPRALKVAVEEGRLAAPAGIEIGEAWTAWTTGYRAALEAWNGRGAADETILAQADAYSELLDRLTRQAKGDLNRQALLEPVLAVGCVAVTGGSPSALVTPWHPMRLAGTAVKLRAFAGLIRHLLLAEQVNFGDSRLFFADIRDELSHPFYPEVAVGYSGAEAVLLVETSTVNDYSLMERPVRGPTEAATDVDPADAARQIRQLVDRYLDLQPHERSNLSIMLYNCDAAGLPLAAVNALSSVQDEGEIHCNVLVRHRDRKRLERVYSDLLEQSNADADAVVVSETSRTFMSKLRIGVSLEGATSPAADVKRSVDIAFLHDLVSRQAQETWIPVSIESAEPGLLEHVPPRWSYRRVTAEDELKATAFLTCPRQPKAGWAYVDAVSAIVRKQAPEPGQHLLPARQISFQTQALKAAFDEAHTLAEWVATYDDLLDKRQLAAFGVNVIRYRRQRTHGRNMVVSSTSELRVLHVLVRRRLSELSLGLDPARLDTLAQKLIVDANAISGDIVLRAAKRGVSAGELIGLVLSRALIAEEITTGSTVAWFLLDDYAQWLGQKEEGLADLLALSVEEDADGGLQLRALVSEAKYTSEEGAAEAIRKSRQQLQHTVKRMDEALFGDPGRLDRDLWLSRIADLLLDGTTAVGSTAKLERVRDALRKGEASIDLRGYSHVFLSTSSSATPTVGEQDLISDVHLGLQEVYHRDSVRRLLLAYEVGDLLAPIRESLGELMLWSHEGYRDPAPRVRWTGAQDITSSPQAPHDASISPPPTPTPPTSSMPTSPTGGTTETPMLTSIVDVEDTPQASPSTPVHSNGVSQTEAEALSDFATGDAPTADADVQTAYSAPAAFDPPSQIGAFQALVENRAAPGGAPSIEDQSWLEATAQKLRTALLGYQLQAKILGTRLTPNAALIRFQGTDRLRVEDIESKQSALLTTHALRLISVSGSPGEIVVGVARPQRQTVSLWDVWARRDFNRNAAGLNTSFVLGLRELDGEILYLNLGGPFAGGTQHEPHTLVAGATGSGKSVLIQAMVLDIAATNSSRLARIHLIDPKMGVDYGALERLPHVQDGVVVDQTRAMEVMEETVAEMERRYTLFRAAKARDLKTYNTSVSSGERLPMIFLIHDEFAEWMLSDDYKEAVSANVSRLGVKARAAGIHLIFAAQRPDATVMPMQLRDNLGNRLILKVASVGTSEIALGAKGAEQLLGLGHLAARLSGEPNLVYAQGPYLSDDDIERAVDAIILDNN</sequence>
<evidence type="ECO:0000313" key="7">
    <source>
        <dbReference type="Proteomes" id="UP001500791"/>
    </source>
</evidence>
<keyword evidence="2 3" id="KW-0067">ATP-binding</keyword>
<evidence type="ECO:0000259" key="5">
    <source>
        <dbReference type="PROSITE" id="PS50901"/>
    </source>
</evidence>
<dbReference type="Proteomes" id="UP001500791">
    <property type="component" value="Unassembled WGS sequence"/>
</dbReference>
<dbReference type="EMBL" id="BAAAEJ010000004">
    <property type="protein sequence ID" value="GAA0386908.1"/>
    <property type="molecule type" value="Genomic_DNA"/>
</dbReference>
<gene>
    <name evidence="6" type="ORF">GCM10009093_12170</name>
</gene>
<feature type="domain" description="FtsK" evidence="5">
    <location>
        <begin position="1549"/>
        <end position="1748"/>
    </location>
</feature>
<dbReference type="PROSITE" id="PS50901">
    <property type="entry name" value="FTSK"/>
    <property type="match status" value="1"/>
</dbReference>
<evidence type="ECO:0000256" key="2">
    <source>
        <dbReference type="ARBA" id="ARBA00022840"/>
    </source>
</evidence>
<keyword evidence="7" id="KW-1185">Reference proteome</keyword>
<accession>A0ABN0Y8C5</accession>
<comment type="caution">
    <text evidence="6">The sequence shown here is derived from an EMBL/GenBank/DDBJ whole genome shotgun (WGS) entry which is preliminary data.</text>
</comment>
<keyword evidence="1 3" id="KW-0547">Nucleotide-binding</keyword>
<evidence type="ECO:0000256" key="3">
    <source>
        <dbReference type="PROSITE-ProRule" id="PRU00289"/>
    </source>
</evidence>
<feature type="compositionally biased region" description="Low complexity" evidence="4">
    <location>
        <begin position="1334"/>
        <end position="1347"/>
    </location>
</feature>
<protein>
    <submittedName>
        <fullName evidence="6">FtsK/SpoIIIE domain-containing protein</fullName>
    </submittedName>
</protein>
<dbReference type="InterPro" id="IPR050206">
    <property type="entry name" value="FtsK/SpoIIIE/SftA"/>
</dbReference>
<dbReference type="InterPro" id="IPR027417">
    <property type="entry name" value="P-loop_NTPase"/>
</dbReference>
<dbReference type="PANTHER" id="PTHR22683:SF41">
    <property type="entry name" value="DNA TRANSLOCASE FTSK"/>
    <property type="match status" value="1"/>
</dbReference>
<feature type="compositionally biased region" description="Pro residues" evidence="4">
    <location>
        <begin position="1323"/>
        <end position="1333"/>
    </location>
</feature>
<dbReference type="PANTHER" id="PTHR22683">
    <property type="entry name" value="SPORULATION PROTEIN RELATED"/>
    <property type="match status" value="1"/>
</dbReference>
<evidence type="ECO:0000313" key="6">
    <source>
        <dbReference type="EMBL" id="GAA0386908.1"/>
    </source>
</evidence>
<feature type="binding site" evidence="3">
    <location>
        <begin position="1574"/>
        <end position="1581"/>
    </location>
    <ligand>
        <name>ATP</name>
        <dbReference type="ChEBI" id="CHEBI:30616"/>
    </ligand>
</feature>
<name>A0ABN0Y8C5_9CAUL</name>
<evidence type="ECO:0000256" key="1">
    <source>
        <dbReference type="ARBA" id="ARBA00022741"/>
    </source>
</evidence>
<dbReference type="Gene3D" id="3.40.50.300">
    <property type="entry name" value="P-loop containing nucleotide triphosphate hydrolases"/>
    <property type="match status" value="1"/>
</dbReference>
<feature type="region of interest" description="Disordered" evidence="4">
    <location>
        <begin position="1309"/>
        <end position="1347"/>
    </location>
</feature>